<dbReference type="PANTHER" id="PTHR33706">
    <property type="entry name" value="MORN VARIANT REPEAT PROTEIN"/>
    <property type="match status" value="1"/>
</dbReference>
<dbReference type="Proteomes" id="UP000688137">
    <property type="component" value="Unassembled WGS sequence"/>
</dbReference>
<dbReference type="AlphaFoldDB" id="A0A8S1NWT9"/>
<dbReference type="PANTHER" id="PTHR33706:SF1">
    <property type="entry name" value="TPR REPEAT PROTEIN"/>
    <property type="match status" value="1"/>
</dbReference>
<accession>A0A8S1NWT9</accession>
<gene>
    <name evidence="2" type="ORF">PPRIM_AZ9-3.1.T0960008</name>
</gene>
<dbReference type="EMBL" id="CAJJDM010000099">
    <property type="protein sequence ID" value="CAD8094416.1"/>
    <property type="molecule type" value="Genomic_DNA"/>
</dbReference>
<organism evidence="2 3">
    <name type="scientific">Paramecium primaurelia</name>
    <dbReference type="NCBI Taxonomy" id="5886"/>
    <lineage>
        <taxon>Eukaryota</taxon>
        <taxon>Sar</taxon>
        <taxon>Alveolata</taxon>
        <taxon>Ciliophora</taxon>
        <taxon>Intramacronucleata</taxon>
        <taxon>Oligohymenophorea</taxon>
        <taxon>Peniculida</taxon>
        <taxon>Parameciidae</taxon>
        <taxon>Paramecium</taxon>
    </lineage>
</organism>
<keyword evidence="3" id="KW-1185">Reference proteome</keyword>
<reference evidence="2" key="1">
    <citation type="submission" date="2021-01" db="EMBL/GenBank/DDBJ databases">
        <authorList>
            <consortium name="Genoscope - CEA"/>
            <person name="William W."/>
        </authorList>
    </citation>
    <scope>NUCLEOTIDE SEQUENCE</scope>
</reference>
<proteinExistence type="predicted"/>
<dbReference type="OMA" id="NFNKYCH"/>
<feature type="coiled-coil region" evidence="1">
    <location>
        <begin position="56"/>
        <end position="108"/>
    </location>
</feature>
<protein>
    <submittedName>
        <fullName evidence="2">Uncharacterized protein</fullName>
    </submittedName>
</protein>
<keyword evidence="1" id="KW-0175">Coiled coil</keyword>
<evidence type="ECO:0000313" key="2">
    <source>
        <dbReference type="EMBL" id="CAD8094416.1"/>
    </source>
</evidence>
<name>A0A8S1NWT9_PARPR</name>
<comment type="caution">
    <text evidence="2">The sequence shown here is derived from an EMBL/GenBank/DDBJ whole genome shotgun (WGS) entry which is preliminary data.</text>
</comment>
<evidence type="ECO:0000256" key="1">
    <source>
        <dbReference type="SAM" id="Coils"/>
    </source>
</evidence>
<sequence>MENFNKYCHLHKNKLLNRICIAPYDQKRKYCLLCQFLHPASSNQFISSFEFQEKYINEVKKKIEQYKKSNQSNIKKFVSIKKNIESEIERIQKKLDQLKKYFINLEITLSIYDNLLQRYLDPEEFSSSDLNKIMELKDGKELNNFDLQQKSLLIQLNKIQSCLVENIKTFNNNLNEDLKQHLSRKQYEGKLWNDIQKRFTQIQFEILYISGQKIKYLGNDGQTLRIQKTVGLSNQTEILTNYEQIKYLQWDGDYGEDMRRNGKWTAFWNKQVLSNVGERVVDGMCKKFFQAFVFEIGEYKNDFRIGNWSYEFENQRIKGGSYNIYSEKNGKWMELSEGFYFYSQISYVGEYQNNKKVGIWETWYKNHVKDSKNQQIGGGSYFNNIKCGKWIELNVGFYEYSQVTFNGEYKIGKKIGKWDIWYKKRVDQQNQLIGGGSYNARGDGMKIGYWVELADGFYEDSQVINNGEYKNGKKVGRWVMLYRKGEGDQWNQQVGGGLYSDDIKIGQWIEISDGFRNISKVTYKGEYEYGRKVGKWDIWYMKYEGDQKNEQIGGGSYEKEGEGNKIGYWVEISDGFYEYSQVTYCGDYRIGRKVGKWDIWYRKHDEDQRNKQMGGGHFEDGIKIGKWIELSEKFRKIQQVIFQGDYALGQKVGKWDILYNEEEKFKKIGGGSYDNGIKISKWIELSEAFGDYSQVMYKGEYKQGQKLGIWDIWYRRYIDEPYKLIGGGSYDQFFNGYKIGYWVELSEGFKDYSQVTYKGNYKDNKKVGRWDISYRYNVKLPFQQIGGGSYDKGIKIGKWIDLCDDFKDLNQIIYIGEYKDGKKEEK</sequence>
<evidence type="ECO:0000313" key="3">
    <source>
        <dbReference type="Proteomes" id="UP000688137"/>
    </source>
</evidence>